<name>A0A6A5VVA0_9PLEO</name>
<sequence>MDRSDDVDMVDHEKELAEVLEAHRDSQGEPLAGLLTLTRRMEGEEENQFDVDLTIMDFLAYKATDLVFEGRASSNPHQSDLPSALVTMTSEWRTFLKHKHSGRRLNNQAAFRSRLLQFSLLFTHRLNHEQTWTTIESLNELRTQNRKRGLYWQSTGHAPALRRPFDTSSEFPLADGALAENRHNLACSIDQRQEKRRWVTDLEGTPTLHDLLSLFVELTAARTLFGDWMPSHGWMDLVGQFMCELFHIARILKHRLPGKHLVHAVIEEYLLNGAYGEDTFNTIFAFGCPGTSRRPDDGSDVEAMRSLFCSEGRPHEQLAGWTEVKQRYVDELLPSSNAASFVQAMERAQERHSYVDFENSLISFLKYLHDGSVKPDLVQVEEGRITVDGNELPENESREMIRRMGL</sequence>
<dbReference type="EMBL" id="ML976664">
    <property type="protein sequence ID" value="KAF1977157.1"/>
    <property type="molecule type" value="Genomic_DNA"/>
</dbReference>
<proteinExistence type="predicted"/>
<gene>
    <name evidence="1" type="ORF">BU23DRAFT_565297</name>
</gene>
<dbReference type="Proteomes" id="UP000800036">
    <property type="component" value="Unassembled WGS sequence"/>
</dbReference>
<protein>
    <submittedName>
        <fullName evidence="1">Uncharacterized protein</fullName>
    </submittedName>
</protein>
<reference evidence="1" key="1">
    <citation type="journal article" date="2020" name="Stud. Mycol.">
        <title>101 Dothideomycetes genomes: a test case for predicting lifestyles and emergence of pathogens.</title>
        <authorList>
            <person name="Haridas S."/>
            <person name="Albert R."/>
            <person name="Binder M."/>
            <person name="Bloem J."/>
            <person name="Labutti K."/>
            <person name="Salamov A."/>
            <person name="Andreopoulos B."/>
            <person name="Baker S."/>
            <person name="Barry K."/>
            <person name="Bills G."/>
            <person name="Bluhm B."/>
            <person name="Cannon C."/>
            <person name="Castanera R."/>
            <person name="Culley D."/>
            <person name="Daum C."/>
            <person name="Ezra D."/>
            <person name="Gonzalez J."/>
            <person name="Henrissat B."/>
            <person name="Kuo A."/>
            <person name="Liang C."/>
            <person name="Lipzen A."/>
            <person name="Lutzoni F."/>
            <person name="Magnuson J."/>
            <person name="Mondo S."/>
            <person name="Nolan M."/>
            <person name="Ohm R."/>
            <person name="Pangilinan J."/>
            <person name="Park H.-J."/>
            <person name="Ramirez L."/>
            <person name="Alfaro M."/>
            <person name="Sun H."/>
            <person name="Tritt A."/>
            <person name="Yoshinaga Y."/>
            <person name="Zwiers L.-H."/>
            <person name="Turgeon B."/>
            <person name="Goodwin S."/>
            <person name="Spatafora J."/>
            <person name="Crous P."/>
            <person name="Grigoriev I."/>
        </authorList>
    </citation>
    <scope>NUCLEOTIDE SEQUENCE</scope>
    <source>
        <strain evidence="1">CBS 107.79</strain>
    </source>
</reference>
<accession>A0A6A5VVA0</accession>
<dbReference type="AlphaFoldDB" id="A0A6A5VVA0"/>
<evidence type="ECO:0000313" key="1">
    <source>
        <dbReference type="EMBL" id="KAF1977157.1"/>
    </source>
</evidence>
<organism evidence="1 2">
    <name type="scientific">Bimuria novae-zelandiae CBS 107.79</name>
    <dbReference type="NCBI Taxonomy" id="1447943"/>
    <lineage>
        <taxon>Eukaryota</taxon>
        <taxon>Fungi</taxon>
        <taxon>Dikarya</taxon>
        <taxon>Ascomycota</taxon>
        <taxon>Pezizomycotina</taxon>
        <taxon>Dothideomycetes</taxon>
        <taxon>Pleosporomycetidae</taxon>
        <taxon>Pleosporales</taxon>
        <taxon>Massarineae</taxon>
        <taxon>Didymosphaeriaceae</taxon>
        <taxon>Bimuria</taxon>
    </lineage>
</organism>
<dbReference type="OrthoDB" id="4149149at2759"/>
<keyword evidence="2" id="KW-1185">Reference proteome</keyword>
<evidence type="ECO:0000313" key="2">
    <source>
        <dbReference type="Proteomes" id="UP000800036"/>
    </source>
</evidence>